<keyword evidence="9 15" id="KW-0752">Steroid biosynthesis</keyword>
<dbReference type="AlphaFoldDB" id="A0A0N1H9X9"/>
<dbReference type="PANTHER" id="PTHR31814:SF2">
    <property type="entry name" value="PHOSPHOMEVALONATE KINASE"/>
    <property type="match status" value="1"/>
</dbReference>
<keyword evidence="8" id="KW-0067">ATP-binding</keyword>
<evidence type="ECO:0000256" key="4">
    <source>
        <dbReference type="ARBA" id="ARBA00022516"/>
    </source>
</evidence>
<dbReference type="GO" id="GO:0004631">
    <property type="term" value="F:phosphomevalonate kinase activity"/>
    <property type="evidence" value="ECO:0007669"/>
    <property type="project" value="UniProtKB-UniRule"/>
</dbReference>
<evidence type="ECO:0000256" key="10">
    <source>
        <dbReference type="ARBA" id="ARBA00023011"/>
    </source>
</evidence>
<evidence type="ECO:0000256" key="15">
    <source>
        <dbReference type="PIRNR" id="PIRNR017288"/>
    </source>
</evidence>
<keyword evidence="11 15" id="KW-0443">Lipid metabolism</keyword>
<dbReference type="SUPFAM" id="SSF55060">
    <property type="entry name" value="GHMP Kinase, C-terminal domain"/>
    <property type="match status" value="1"/>
</dbReference>
<evidence type="ECO:0000256" key="2">
    <source>
        <dbReference type="ARBA" id="ARBA00006495"/>
    </source>
</evidence>
<reference evidence="17 18" key="1">
    <citation type="submission" date="2015-06" db="EMBL/GenBank/DDBJ databases">
        <title>Draft genome of the ant-associated black yeast Phialophora attae CBS 131958.</title>
        <authorList>
            <person name="Moreno L.F."/>
            <person name="Stielow B.J."/>
            <person name="de Hoog S."/>
            <person name="Vicente V.A."/>
            <person name="Weiss V.A."/>
            <person name="de Vries M."/>
            <person name="Cruz L.M."/>
            <person name="Souza E.M."/>
        </authorList>
    </citation>
    <scope>NUCLEOTIDE SEQUENCE [LARGE SCALE GENOMIC DNA]</scope>
    <source>
        <strain evidence="17 18">CBS 131958</strain>
    </source>
</reference>
<evidence type="ECO:0000313" key="17">
    <source>
        <dbReference type="EMBL" id="KPI39162.1"/>
    </source>
</evidence>
<keyword evidence="5 15" id="KW-0808">Transferase</keyword>
<evidence type="ECO:0000256" key="11">
    <source>
        <dbReference type="ARBA" id="ARBA00023098"/>
    </source>
</evidence>
<comment type="similarity">
    <text evidence="2 15">Belongs to the GHMP kinase family. Mevalonate kinase subfamily.</text>
</comment>
<dbReference type="InterPro" id="IPR035102">
    <property type="entry name" value="Phosphomevalonate_kinase"/>
</dbReference>
<dbReference type="EMBL" id="LFJN01000016">
    <property type="protein sequence ID" value="KPI39162.1"/>
    <property type="molecule type" value="Genomic_DNA"/>
</dbReference>
<comment type="caution">
    <text evidence="17">The sequence shown here is derived from an EMBL/GenBank/DDBJ whole genome shotgun (WGS) entry which is preliminary data.</text>
</comment>
<keyword evidence="10" id="KW-0756">Sterol biosynthesis</keyword>
<dbReference type="VEuPathDB" id="FungiDB:AB675_4495"/>
<organism evidence="17 18">
    <name type="scientific">Cyphellophora attinorum</name>
    <dbReference type="NCBI Taxonomy" id="1664694"/>
    <lineage>
        <taxon>Eukaryota</taxon>
        <taxon>Fungi</taxon>
        <taxon>Dikarya</taxon>
        <taxon>Ascomycota</taxon>
        <taxon>Pezizomycotina</taxon>
        <taxon>Eurotiomycetes</taxon>
        <taxon>Chaetothyriomycetidae</taxon>
        <taxon>Chaetothyriales</taxon>
        <taxon>Cyphellophoraceae</taxon>
        <taxon>Cyphellophora</taxon>
    </lineage>
</organism>
<dbReference type="InterPro" id="IPR016005">
    <property type="entry name" value="Erg8"/>
</dbReference>
<evidence type="ECO:0000256" key="7">
    <source>
        <dbReference type="ARBA" id="ARBA00022777"/>
    </source>
</evidence>
<dbReference type="UniPathway" id="UPA00057">
    <property type="reaction ID" value="UER00099"/>
</dbReference>
<feature type="region of interest" description="Disordered" evidence="16">
    <location>
        <begin position="160"/>
        <end position="180"/>
    </location>
</feature>
<evidence type="ECO:0000256" key="12">
    <source>
        <dbReference type="ARBA" id="ARBA00023166"/>
    </source>
</evidence>
<keyword evidence="13 15" id="KW-0753">Steroid metabolism</keyword>
<evidence type="ECO:0000256" key="1">
    <source>
        <dbReference type="ARBA" id="ARBA00005017"/>
    </source>
</evidence>
<dbReference type="Gene3D" id="3.30.70.890">
    <property type="entry name" value="GHMP kinase, C-terminal domain"/>
    <property type="match status" value="1"/>
</dbReference>
<name>A0A0N1H9X9_9EURO</name>
<keyword evidence="12" id="KW-1207">Sterol metabolism</keyword>
<dbReference type="GO" id="GO:0010142">
    <property type="term" value="P:farnesyl diphosphate biosynthetic process, mevalonate pathway"/>
    <property type="evidence" value="ECO:0007669"/>
    <property type="project" value="TreeGrafter"/>
</dbReference>
<keyword evidence="7 15" id="KW-0418">Kinase</keyword>
<evidence type="ECO:0000256" key="6">
    <source>
        <dbReference type="ARBA" id="ARBA00022741"/>
    </source>
</evidence>
<keyword evidence="4 15" id="KW-0444">Lipid biosynthesis</keyword>
<evidence type="ECO:0000313" key="18">
    <source>
        <dbReference type="Proteomes" id="UP000038010"/>
    </source>
</evidence>
<evidence type="ECO:0000256" key="5">
    <source>
        <dbReference type="ARBA" id="ARBA00022679"/>
    </source>
</evidence>
<dbReference type="EC" id="2.7.4.2" evidence="3 15"/>
<sequence>MAPAAATASPVVAISAPGKVLFAGGFLVLDRQHTGLVFGLDARIHVLIEPVGHQRRLSGTGRDEVRVMVRSPQFDGAVWSYAIRSGDGEVSVVQVVDEVGDGQAHTKNKFVETALRYALTYLAYATEHSSEDRQNGHAGQGRVLGKGDIQITVLADDDYYSSSSPSQESDDAPALQQHTAQSRRFKSFNTTLPNAHKTGLGSSAALTTALVGAILEFYLSSDTTISNDSSTNHPSSHSETTNSFSAVSPSRKSQIHNLAQAAHSAAQGKVGSGFDVAAAVFGSCLYRRFSPAVLEQIGEADSEGFSGRLYRCVENVAAEDGEGLKWNAEVKENGVAIPEGLRLVLCDVDCGSETPSMVRKMLQWRKARPDESERIWGNLLQSQEELCRELTRLSKSMPTNSQQTDTTIDNRYARLKQIISVMRHLVQQMTASSGVPVEPPPITALLDHVSAIRGIIGGVAPGAGGYDAVALLVEDRPEIIKELEGSLEGWKWTANDNEAKIAEEGPEIGKVRLLGVRQASEGVWREEVEDGGRYAGWR</sequence>
<proteinExistence type="inferred from homology"/>
<evidence type="ECO:0000256" key="13">
    <source>
        <dbReference type="ARBA" id="ARBA00023221"/>
    </source>
</evidence>
<evidence type="ECO:0000256" key="16">
    <source>
        <dbReference type="SAM" id="MobiDB-lite"/>
    </source>
</evidence>
<keyword evidence="6" id="KW-0547">Nucleotide-binding</keyword>
<dbReference type="GO" id="GO:0006696">
    <property type="term" value="P:ergosterol biosynthetic process"/>
    <property type="evidence" value="ECO:0007669"/>
    <property type="project" value="TreeGrafter"/>
</dbReference>
<dbReference type="STRING" id="1664694.A0A0N1H9X9"/>
<comment type="catalytic activity">
    <reaction evidence="14">
        <text>(R)-5-phosphomevalonate + ATP = (R)-5-diphosphomevalonate + ADP</text>
        <dbReference type="Rhea" id="RHEA:16341"/>
        <dbReference type="ChEBI" id="CHEBI:30616"/>
        <dbReference type="ChEBI" id="CHEBI:57557"/>
        <dbReference type="ChEBI" id="CHEBI:58146"/>
        <dbReference type="ChEBI" id="CHEBI:456216"/>
        <dbReference type="EC" id="2.7.4.2"/>
    </reaction>
    <physiologicalReaction direction="left-to-right" evidence="14">
        <dbReference type="Rhea" id="RHEA:16342"/>
    </physiologicalReaction>
</comment>
<dbReference type="Proteomes" id="UP000038010">
    <property type="component" value="Unassembled WGS sequence"/>
</dbReference>
<evidence type="ECO:0000256" key="8">
    <source>
        <dbReference type="ARBA" id="ARBA00022840"/>
    </source>
</evidence>
<dbReference type="GeneID" id="28736515"/>
<feature type="region of interest" description="Disordered" evidence="16">
    <location>
        <begin position="226"/>
        <end position="249"/>
    </location>
</feature>
<dbReference type="OrthoDB" id="10262935at2759"/>
<dbReference type="RefSeq" id="XP_017999125.1">
    <property type="nucleotide sequence ID" value="XM_018144635.1"/>
</dbReference>
<evidence type="ECO:0000256" key="3">
    <source>
        <dbReference type="ARBA" id="ARBA00012958"/>
    </source>
</evidence>
<gene>
    <name evidence="17" type="ORF">AB675_4495</name>
</gene>
<accession>A0A0N1H9X9</accession>
<dbReference type="PIRSF" id="PIRSF017288">
    <property type="entry name" value="PMK_GHMP_euk"/>
    <property type="match status" value="1"/>
</dbReference>
<keyword evidence="18" id="KW-1185">Reference proteome</keyword>
<protein>
    <recommendedName>
        <fullName evidence="3 15">Phosphomevalonate kinase</fullName>
        <ecNumber evidence="3 15">2.7.4.2</ecNumber>
    </recommendedName>
</protein>
<dbReference type="GO" id="GO:0005524">
    <property type="term" value="F:ATP binding"/>
    <property type="evidence" value="ECO:0007669"/>
    <property type="project" value="UniProtKB-UniRule"/>
</dbReference>
<evidence type="ECO:0000256" key="14">
    <source>
        <dbReference type="ARBA" id="ARBA00029326"/>
    </source>
</evidence>
<dbReference type="InterPro" id="IPR014721">
    <property type="entry name" value="Ribsml_uS5_D2-typ_fold_subgr"/>
</dbReference>
<dbReference type="Gene3D" id="3.30.230.10">
    <property type="match status" value="1"/>
</dbReference>
<dbReference type="InterPro" id="IPR036554">
    <property type="entry name" value="GHMP_kinase_C_sf"/>
</dbReference>
<evidence type="ECO:0000256" key="9">
    <source>
        <dbReference type="ARBA" id="ARBA00022955"/>
    </source>
</evidence>
<dbReference type="PANTHER" id="PTHR31814">
    <property type="match status" value="1"/>
</dbReference>
<dbReference type="SUPFAM" id="SSF54211">
    <property type="entry name" value="Ribosomal protein S5 domain 2-like"/>
    <property type="match status" value="1"/>
</dbReference>
<dbReference type="GO" id="GO:0019287">
    <property type="term" value="P:isopentenyl diphosphate biosynthetic process, mevalonate pathway"/>
    <property type="evidence" value="ECO:0007669"/>
    <property type="project" value="UniProtKB-UniRule"/>
</dbReference>
<comment type="pathway">
    <text evidence="1 15">Isoprenoid biosynthesis; isopentenyl diphosphate biosynthesis via mevalonate pathway; isopentenyl diphosphate from (R)-mevalonate: step 2/3.</text>
</comment>
<feature type="compositionally biased region" description="Polar residues" evidence="16">
    <location>
        <begin position="233"/>
        <end position="249"/>
    </location>
</feature>
<dbReference type="GO" id="GO:0005777">
    <property type="term" value="C:peroxisome"/>
    <property type="evidence" value="ECO:0007669"/>
    <property type="project" value="TreeGrafter"/>
</dbReference>
<dbReference type="InterPro" id="IPR020568">
    <property type="entry name" value="Ribosomal_Su5_D2-typ_SF"/>
</dbReference>